<dbReference type="Gene3D" id="3.30.457.10">
    <property type="entry name" value="Copper amine oxidase-like, N-terminal domain"/>
    <property type="match status" value="1"/>
</dbReference>
<comment type="caution">
    <text evidence="3">The sequence shown here is derived from an EMBL/GenBank/DDBJ whole genome shotgun (WGS) entry which is preliminary data.</text>
</comment>
<name>A0ABQ4NE95_9BACL</name>
<evidence type="ECO:0000313" key="4">
    <source>
        <dbReference type="Proteomes" id="UP000680304"/>
    </source>
</evidence>
<dbReference type="InterPro" id="IPR012854">
    <property type="entry name" value="Cu_amine_oxidase-like_N"/>
</dbReference>
<accession>A0ABQ4NE95</accession>
<keyword evidence="1" id="KW-0732">Signal</keyword>
<dbReference type="SUPFAM" id="SSF55383">
    <property type="entry name" value="Copper amine oxidase, domain N"/>
    <property type="match status" value="1"/>
</dbReference>
<dbReference type="Proteomes" id="UP000680304">
    <property type="component" value="Unassembled WGS sequence"/>
</dbReference>
<organism evidence="3 4">
    <name type="scientific">Paenibacillus cisolokensis</name>
    <dbReference type="NCBI Taxonomy" id="1658519"/>
    <lineage>
        <taxon>Bacteria</taxon>
        <taxon>Bacillati</taxon>
        <taxon>Bacillota</taxon>
        <taxon>Bacilli</taxon>
        <taxon>Bacillales</taxon>
        <taxon>Paenibacillaceae</taxon>
        <taxon>Paenibacillus</taxon>
    </lineage>
</organism>
<feature type="chain" id="PRO_5046028910" description="Copper amine oxidase-like N-terminal domain-containing protein" evidence="1">
    <location>
        <begin position="31"/>
        <end position="382"/>
    </location>
</feature>
<feature type="domain" description="Copper amine oxidase-like N-terminal" evidence="2">
    <location>
        <begin position="55"/>
        <end position="146"/>
    </location>
</feature>
<sequence length="382" mass="41691">MGEKQGMKGYKLAIGLAIGAALLLPSAAGAAAAKPSYELEWEGGGQSSGTVIARGGVSYIAAKAIASEAGLAISWDVSKQRAQFDGWNKSFAVRVNSDRGVLDGKNTEIGGKPFVLNGELYLPVRFIVKALDGDNVKWNARTQTVTASGLGGYHARSETHNGLTFTVVTATGELYVTGESGESRKLADLGDTIYGAVKFAFYDSPGGLLHLTVTRNYGEPMIQYRVYTAVLKNGELIREAEAGYFRRFVDNATNGGGQLIVTDGRTLELVDDVTGRVAESYDLVKLGGEEDDYFVEGVGPEYLLIRPNDRGLLMLIDRKTGGKTLLYKELLDKLNQEYAETNDVPYFGDWLRFVRRDGDTLYFRNDAPIQQDNKLYAYKLPE</sequence>
<feature type="signal peptide" evidence="1">
    <location>
        <begin position="1"/>
        <end position="30"/>
    </location>
</feature>
<gene>
    <name evidence="3" type="ORF">PACILC2_47640</name>
</gene>
<protein>
    <recommendedName>
        <fullName evidence="2">Copper amine oxidase-like N-terminal domain-containing protein</fullName>
    </recommendedName>
</protein>
<reference evidence="3 4" key="1">
    <citation type="submission" date="2021-04" db="EMBL/GenBank/DDBJ databases">
        <title>Draft genome sequence of Paenibacillus cisolokensis, LC2-13A.</title>
        <authorList>
            <person name="Uke A."/>
            <person name="Chhe C."/>
            <person name="Baramee S."/>
            <person name="Kosugi A."/>
        </authorList>
    </citation>
    <scope>NUCLEOTIDE SEQUENCE [LARGE SCALE GENOMIC DNA]</scope>
    <source>
        <strain evidence="3 4">LC2-13A</strain>
    </source>
</reference>
<evidence type="ECO:0000259" key="2">
    <source>
        <dbReference type="Pfam" id="PF07833"/>
    </source>
</evidence>
<dbReference type="Pfam" id="PF07833">
    <property type="entry name" value="Cu_amine_oxidN1"/>
    <property type="match status" value="1"/>
</dbReference>
<evidence type="ECO:0000256" key="1">
    <source>
        <dbReference type="SAM" id="SignalP"/>
    </source>
</evidence>
<evidence type="ECO:0000313" key="3">
    <source>
        <dbReference type="EMBL" id="GIQ66196.1"/>
    </source>
</evidence>
<keyword evidence="4" id="KW-1185">Reference proteome</keyword>
<dbReference type="EMBL" id="BOVJ01000168">
    <property type="protein sequence ID" value="GIQ66196.1"/>
    <property type="molecule type" value="Genomic_DNA"/>
</dbReference>
<dbReference type="InterPro" id="IPR036582">
    <property type="entry name" value="Mao_N_sf"/>
</dbReference>
<proteinExistence type="predicted"/>